<dbReference type="SUPFAM" id="SSF55753">
    <property type="entry name" value="Actin depolymerizing proteins"/>
    <property type="match status" value="2"/>
</dbReference>
<proteinExistence type="inferred from homology"/>
<dbReference type="InterPro" id="IPR002108">
    <property type="entry name" value="ADF-H"/>
</dbReference>
<dbReference type="GO" id="GO:0005884">
    <property type="term" value="C:actin filament"/>
    <property type="evidence" value="ECO:0007669"/>
    <property type="project" value="TreeGrafter"/>
</dbReference>
<dbReference type="Proteomes" id="UP000799302">
    <property type="component" value="Unassembled WGS sequence"/>
</dbReference>
<keyword evidence="10" id="KW-1185">Reference proteome</keyword>
<comment type="subunit">
    <text evidence="7">Interacts with G-actin; ADP-actin form.</text>
</comment>
<sequence>MQSGISASVELHEAFKDLLATPSTRALLASINGETIVPKRTIPSTSDFYDDLSALATHLQPNEALYILIRAPNGSSTAPLTAVTYVPDTAPVRQKTLFASTRLTLARELGTEHFSETFFTTVAEELSAAGWKRHEKHVQADVPLTEEERNLADIRDAEASEIGGTGRRGAGYGPAGGKSMGSGEGVVDALKQLADGAGRFVTLKINASEEVVLADPSNPVVEGVSAENLASQIDASEPRYSYWAHEGGQILFFYTCPSSSKIRERMIYASSRRSAEVLCEKEAGIALAKKMEATDPSEITEKFIAEEFAPKQEQKAAFSKPKRPGRK</sequence>
<dbReference type="OrthoDB" id="10006997at2759"/>
<dbReference type="EMBL" id="MU004230">
    <property type="protein sequence ID" value="KAF2674096.1"/>
    <property type="molecule type" value="Genomic_DNA"/>
</dbReference>
<dbReference type="AlphaFoldDB" id="A0A6A6UQS3"/>
<evidence type="ECO:0000256" key="4">
    <source>
        <dbReference type="ARBA" id="ARBA00022737"/>
    </source>
</evidence>
<keyword evidence="4" id="KW-0677">Repeat</keyword>
<keyword evidence="3" id="KW-0963">Cytoplasm</keyword>
<comment type="subcellular location">
    <subcellularLocation>
        <location evidence="1">Cytoplasm</location>
        <location evidence="1">Cytoskeleton</location>
    </subcellularLocation>
</comment>
<dbReference type="FunFam" id="3.40.20.10:FF:000042">
    <property type="entry name" value="Actin depolymerizing protein"/>
    <property type="match status" value="1"/>
</dbReference>
<dbReference type="GO" id="GO:0051015">
    <property type="term" value="F:actin filament binding"/>
    <property type="evidence" value="ECO:0007669"/>
    <property type="project" value="TreeGrafter"/>
</dbReference>
<evidence type="ECO:0000313" key="10">
    <source>
        <dbReference type="Proteomes" id="UP000799302"/>
    </source>
</evidence>
<dbReference type="CDD" id="cd11285">
    <property type="entry name" value="ADF_Twf-N_like"/>
    <property type="match status" value="1"/>
</dbReference>
<keyword evidence="6" id="KW-0206">Cytoskeleton</keyword>
<dbReference type="InterPro" id="IPR028458">
    <property type="entry name" value="Twinfilin"/>
</dbReference>
<evidence type="ECO:0000256" key="1">
    <source>
        <dbReference type="ARBA" id="ARBA00004245"/>
    </source>
</evidence>
<dbReference type="PROSITE" id="PS51263">
    <property type="entry name" value="ADF_H"/>
    <property type="match status" value="2"/>
</dbReference>
<dbReference type="SMART" id="SM00102">
    <property type="entry name" value="ADF"/>
    <property type="match status" value="2"/>
</dbReference>
<dbReference type="Pfam" id="PF00241">
    <property type="entry name" value="Cofilin_ADF"/>
    <property type="match status" value="2"/>
</dbReference>
<dbReference type="PANTHER" id="PTHR13759">
    <property type="entry name" value="TWINFILIN"/>
    <property type="match status" value="1"/>
</dbReference>
<evidence type="ECO:0000256" key="3">
    <source>
        <dbReference type="ARBA" id="ARBA00022490"/>
    </source>
</evidence>
<evidence type="ECO:0000256" key="7">
    <source>
        <dbReference type="ARBA" id="ARBA00038532"/>
    </source>
</evidence>
<keyword evidence="5" id="KW-0009">Actin-binding</keyword>
<dbReference type="Gene3D" id="3.40.20.10">
    <property type="entry name" value="Severin"/>
    <property type="match status" value="2"/>
</dbReference>
<accession>A0A6A6UQS3</accession>
<organism evidence="9 10">
    <name type="scientific">Microthyrium microscopicum</name>
    <dbReference type="NCBI Taxonomy" id="703497"/>
    <lineage>
        <taxon>Eukaryota</taxon>
        <taxon>Fungi</taxon>
        <taxon>Dikarya</taxon>
        <taxon>Ascomycota</taxon>
        <taxon>Pezizomycotina</taxon>
        <taxon>Dothideomycetes</taxon>
        <taxon>Dothideomycetes incertae sedis</taxon>
        <taxon>Microthyriales</taxon>
        <taxon>Microthyriaceae</taxon>
        <taxon>Microthyrium</taxon>
    </lineage>
</organism>
<protein>
    <submittedName>
        <fullName evidence="9">Actin depolymerizing protein</fullName>
    </submittedName>
</protein>
<evidence type="ECO:0000256" key="5">
    <source>
        <dbReference type="ARBA" id="ARBA00023203"/>
    </source>
</evidence>
<dbReference type="GO" id="GO:0005737">
    <property type="term" value="C:cytoplasm"/>
    <property type="evidence" value="ECO:0007669"/>
    <property type="project" value="TreeGrafter"/>
</dbReference>
<dbReference type="InterPro" id="IPR029006">
    <property type="entry name" value="ADF-H/Gelsolin-like_dom_sf"/>
</dbReference>
<dbReference type="GO" id="GO:0003785">
    <property type="term" value="F:actin monomer binding"/>
    <property type="evidence" value="ECO:0007669"/>
    <property type="project" value="TreeGrafter"/>
</dbReference>
<name>A0A6A6UQS3_9PEZI</name>
<evidence type="ECO:0000259" key="8">
    <source>
        <dbReference type="PROSITE" id="PS51263"/>
    </source>
</evidence>
<evidence type="ECO:0000313" key="9">
    <source>
        <dbReference type="EMBL" id="KAF2674096.1"/>
    </source>
</evidence>
<reference evidence="9" key="1">
    <citation type="journal article" date="2020" name="Stud. Mycol.">
        <title>101 Dothideomycetes genomes: a test case for predicting lifestyles and emergence of pathogens.</title>
        <authorList>
            <person name="Haridas S."/>
            <person name="Albert R."/>
            <person name="Binder M."/>
            <person name="Bloem J."/>
            <person name="Labutti K."/>
            <person name="Salamov A."/>
            <person name="Andreopoulos B."/>
            <person name="Baker S."/>
            <person name="Barry K."/>
            <person name="Bills G."/>
            <person name="Bluhm B."/>
            <person name="Cannon C."/>
            <person name="Castanera R."/>
            <person name="Culley D."/>
            <person name="Daum C."/>
            <person name="Ezra D."/>
            <person name="Gonzalez J."/>
            <person name="Henrissat B."/>
            <person name="Kuo A."/>
            <person name="Liang C."/>
            <person name="Lipzen A."/>
            <person name="Lutzoni F."/>
            <person name="Magnuson J."/>
            <person name="Mondo S."/>
            <person name="Nolan M."/>
            <person name="Ohm R."/>
            <person name="Pangilinan J."/>
            <person name="Park H.-J."/>
            <person name="Ramirez L."/>
            <person name="Alfaro M."/>
            <person name="Sun H."/>
            <person name="Tritt A."/>
            <person name="Yoshinaga Y."/>
            <person name="Zwiers L.-H."/>
            <person name="Turgeon B."/>
            <person name="Goodwin S."/>
            <person name="Spatafora J."/>
            <person name="Crous P."/>
            <person name="Grigoriev I."/>
        </authorList>
    </citation>
    <scope>NUCLEOTIDE SEQUENCE</scope>
    <source>
        <strain evidence="9">CBS 115976</strain>
    </source>
</reference>
<dbReference type="GO" id="GO:0030042">
    <property type="term" value="P:actin filament depolymerization"/>
    <property type="evidence" value="ECO:0007669"/>
    <property type="project" value="TreeGrafter"/>
</dbReference>
<feature type="domain" description="ADF-H" evidence="8">
    <location>
        <begin position="177"/>
        <end position="309"/>
    </location>
</feature>
<feature type="domain" description="ADF-H" evidence="8">
    <location>
        <begin position="3"/>
        <end position="136"/>
    </location>
</feature>
<dbReference type="PANTHER" id="PTHR13759:SF1">
    <property type="entry name" value="TWINFILIN"/>
    <property type="match status" value="1"/>
</dbReference>
<dbReference type="CDD" id="cd11284">
    <property type="entry name" value="ADF_Twf-C_like"/>
    <property type="match status" value="1"/>
</dbReference>
<evidence type="ECO:0000256" key="2">
    <source>
        <dbReference type="ARBA" id="ARBA00009557"/>
    </source>
</evidence>
<evidence type="ECO:0000256" key="6">
    <source>
        <dbReference type="ARBA" id="ARBA00023212"/>
    </source>
</evidence>
<dbReference type="GO" id="GO:0051016">
    <property type="term" value="P:barbed-end actin filament capping"/>
    <property type="evidence" value="ECO:0007669"/>
    <property type="project" value="TreeGrafter"/>
</dbReference>
<comment type="similarity">
    <text evidence="2">Belongs to the actin-binding proteins ADF family. Twinfilin subfamily.</text>
</comment>
<gene>
    <name evidence="9" type="ORF">BT63DRAFT_2023</name>
</gene>